<protein>
    <submittedName>
        <fullName evidence="1">Uncharacterized protein</fullName>
    </submittedName>
</protein>
<evidence type="ECO:0000313" key="1">
    <source>
        <dbReference type="EMBL" id="KAI1695945.1"/>
    </source>
</evidence>
<keyword evidence="2" id="KW-1185">Reference proteome</keyword>
<comment type="caution">
    <text evidence="1">The sequence shown here is derived from an EMBL/GenBank/DDBJ whole genome shotgun (WGS) entry which is preliminary data.</text>
</comment>
<reference evidence="1" key="1">
    <citation type="submission" date="2022-01" db="EMBL/GenBank/DDBJ databases">
        <title>Genome Sequence Resource for Two Populations of Ditylenchus destructor, the Migratory Endoparasitic Phytonematode.</title>
        <authorList>
            <person name="Zhang H."/>
            <person name="Lin R."/>
            <person name="Xie B."/>
        </authorList>
    </citation>
    <scope>NUCLEOTIDE SEQUENCE</scope>
    <source>
        <strain evidence="1">BazhouSP</strain>
    </source>
</reference>
<organism evidence="1 2">
    <name type="scientific">Ditylenchus destructor</name>
    <dbReference type="NCBI Taxonomy" id="166010"/>
    <lineage>
        <taxon>Eukaryota</taxon>
        <taxon>Metazoa</taxon>
        <taxon>Ecdysozoa</taxon>
        <taxon>Nematoda</taxon>
        <taxon>Chromadorea</taxon>
        <taxon>Rhabditida</taxon>
        <taxon>Tylenchina</taxon>
        <taxon>Tylenchomorpha</taxon>
        <taxon>Sphaerularioidea</taxon>
        <taxon>Anguinidae</taxon>
        <taxon>Anguininae</taxon>
        <taxon>Ditylenchus</taxon>
    </lineage>
</organism>
<name>A0AAD4MJ38_9BILA</name>
<accession>A0AAD4MJ38</accession>
<proteinExistence type="predicted"/>
<dbReference type="AlphaFoldDB" id="A0AAD4MJ38"/>
<sequence length="254" mass="29480">MAKQLGDVTKFKKTDYIWDKLPKKPKVKSNRENVELAFMELIKHYVDHILPKELREKIFEGNTPSTTFKVKDEKVARRLSFFLMDQLNLFAILECKKLYFDLRAWMGKHSNNTKAVFNNTLPVDHDRKKYQGEELKPEETEALNFLFEIVDGVSEIGPRQDAYALYMAFESQYSFAEAYPQMAINSGESLGKVELENVGKLYNRNIYSAKRQAEVLVDEKYCHYPTGCWPQLEISHHDAQSMVGKYLADTQGTL</sequence>
<gene>
    <name evidence="1" type="ORF">DdX_19308</name>
</gene>
<evidence type="ECO:0000313" key="2">
    <source>
        <dbReference type="Proteomes" id="UP001201812"/>
    </source>
</evidence>
<dbReference type="EMBL" id="JAKKPZ010000361">
    <property type="protein sequence ID" value="KAI1695945.1"/>
    <property type="molecule type" value="Genomic_DNA"/>
</dbReference>
<dbReference type="Proteomes" id="UP001201812">
    <property type="component" value="Unassembled WGS sequence"/>
</dbReference>